<dbReference type="Proteomes" id="UP000245820">
    <property type="component" value="Chromosome"/>
</dbReference>
<dbReference type="PANTHER" id="PTHR46656:SF3">
    <property type="entry name" value="PUTATIVE-RELATED"/>
    <property type="match status" value="1"/>
</dbReference>
<evidence type="ECO:0008006" key="3">
    <source>
        <dbReference type="Google" id="ProtNLM"/>
    </source>
</evidence>
<organism evidence="1 2">
    <name type="scientific">Massilia oculi</name>
    <dbReference type="NCBI Taxonomy" id="945844"/>
    <lineage>
        <taxon>Bacteria</taxon>
        <taxon>Pseudomonadati</taxon>
        <taxon>Pseudomonadota</taxon>
        <taxon>Betaproteobacteria</taxon>
        <taxon>Burkholderiales</taxon>
        <taxon>Oxalobacteraceae</taxon>
        <taxon>Telluria group</taxon>
        <taxon>Massilia</taxon>
    </lineage>
</organism>
<dbReference type="RefSeq" id="WP_109347235.1">
    <property type="nucleotide sequence ID" value="NZ_CP029343.1"/>
</dbReference>
<evidence type="ECO:0000313" key="2">
    <source>
        <dbReference type="Proteomes" id="UP000245820"/>
    </source>
</evidence>
<proteinExistence type="predicted"/>
<dbReference type="Gene3D" id="3.40.50.2000">
    <property type="entry name" value="Glycogen Phosphorylase B"/>
    <property type="match status" value="1"/>
</dbReference>
<reference evidence="1 2" key="1">
    <citation type="submission" date="2018-05" db="EMBL/GenBank/DDBJ databases">
        <title>Complete genome sequence of Massilia oculi sp. nov. CCUG 43427T (=DSM 26321T), the type strain of M. oculi, and comparison with genome sequences of other Massilia strains.</title>
        <authorList>
            <person name="Zhu B."/>
        </authorList>
    </citation>
    <scope>NUCLEOTIDE SEQUENCE [LARGE SCALE GENOMIC DNA]</scope>
    <source>
        <strain evidence="1 2">CCUG 43427</strain>
    </source>
</reference>
<dbReference type="SUPFAM" id="SSF53756">
    <property type="entry name" value="UDP-Glycosyltransferase/glycogen phosphorylase"/>
    <property type="match status" value="1"/>
</dbReference>
<accession>A0A2S2DQ33</accession>
<dbReference type="AlphaFoldDB" id="A0A2S2DQ33"/>
<dbReference type="EMBL" id="CP029343">
    <property type="protein sequence ID" value="AWL06936.1"/>
    <property type="molecule type" value="Genomic_DNA"/>
</dbReference>
<keyword evidence="2" id="KW-1185">Reference proteome</keyword>
<evidence type="ECO:0000313" key="1">
    <source>
        <dbReference type="EMBL" id="AWL06936.1"/>
    </source>
</evidence>
<gene>
    <name evidence="1" type="ORF">DIR46_22545</name>
</gene>
<dbReference type="KEGG" id="mtim:DIR46_22545"/>
<name>A0A2S2DQ33_9BURK</name>
<dbReference type="OrthoDB" id="9816564at2"/>
<protein>
    <recommendedName>
        <fullName evidence="3">Glycosyl transferase family 1 domain-containing protein</fullName>
    </recommendedName>
</protein>
<sequence length="404" mass="44580">MTIKYVSYGDTTGYGLSGLAYVRGLLNLGLEVQWQPVFWGPQGLQFWEPGMAPGLLECMRAAGADPGLRDLPAILARCAAPRDCEIVVAHLVPEYLEACLEPGKRNYAYCTWEADRIPAHWPAILNRFEAVLVPSTFNANAFRAGGVTVPVHVVPHIRRHAVDDVTPAARAELRERMGFRPDDHVFYTIGAWMLRKDLPRLVEAFLAEFTAVEAAALCIKTSTRPVHFPLPHEQGKTSRELVQETIRAFAARSPRAQLPRIGVLAGDGLDGSWIDRVHGIGDTYVSLSRAEGWGMGAFEAATLGRPVLMTGWSGPLDYLGRDHPGLVGGRLEAIDWPGTTYAPDQRWAVADVADARAKMRYRFIHRDAPDLHARRLSETIANRYAEGAVMRQFARAIGVLEGQP</sequence>
<dbReference type="PANTHER" id="PTHR46656">
    <property type="entry name" value="PUTATIVE-RELATED"/>
    <property type="match status" value="1"/>
</dbReference>